<evidence type="ECO:0000313" key="2">
    <source>
        <dbReference type="Proteomes" id="UP000549457"/>
    </source>
</evidence>
<reference evidence="1 2" key="1">
    <citation type="submission" date="2020-08" db="EMBL/GenBank/DDBJ databases">
        <title>Genomic Encyclopedia of Type Strains, Phase IV (KMG-IV): sequencing the most valuable type-strain genomes for metagenomic binning, comparative biology and taxonomic classification.</title>
        <authorList>
            <person name="Goeker M."/>
        </authorList>
    </citation>
    <scope>NUCLEOTIDE SEQUENCE [LARGE SCALE GENOMIC DNA]</scope>
    <source>
        <strain evidence="1 2">DSM 101730</strain>
    </source>
</reference>
<dbReference type="Pfam" id="PF03318">
    <property type="entry name" value="ETX_MTX2"/>
    <property type="match status" value="1"/>
</dbReference>
<dbReference type="PANTHER" id="PTHR34007">
    <property type="entry name" value="AEROLYSIN-LIKE PROTEIN-RELATED"/>
    <property type="match status" value="1"/>
</dbReference>
<dbReference type="InterPro" id="IPR053280">
    <property type="entry name" value="Aerolysin-like_pore-former"/>
</dbReference>
<dbReference type="Gene3D" id="2.170.15.10">
    <property type="entry name" value="Proaerolysin, chain A, domain 3"/>
    <property type="match status" value="1"/>
</dbReference>
<dbReference type="Proteomes" id="UP000549457">
    <property type="component" value="Unassembled WGS sequence"/>
</dbReference>
<dbReference type="RefSeq" id="WP_184153680.1">
    <property type="nucleotide sequence ID" value="NZ_JACHFM010000004.1"/>
</dbReference>
<dbReference type="PANTHER" id="PTHR34007:SF1">
    <property type="entry name" value="AEROLYSIN-LIKE PROTEIN-RELATED"/>
    <property type="match status" value="1"/>
</dbReference>
<keyword evidence="2" id="KW-1185">Reference proteome</keyword>
<comment type="caution">
    <text evidence="1">The sequence shown here is derived from an EMBL/GenBank/DDBJ whole genome shotgun (WGS) entry which is preliminary data.</text>
</comment>
<dbReference type="CDD" id="cd20237">
    <property type="entry name" value="PFM_LIN24-like"/>
    <property type="match status" value="1"/>
</dbReference>
<dbReference type="EMBL" id="JACHFM010000004">
    <property type="protein sequence ID" value="MBB5223889.1"/>
    <property type="molecule type" value="Genomic_DNA"/>
</dbReference>
<proteinExistence type="predicted"/>
<evidence type="ECO:0000313" key="1">
    <source>
        <dbReference type="EMBL" id="MBB5223889.1"/>
    </source>
</evidence>
<gene>
    <name evidence="1" type="ORF">HNP73_003843</name>
</gene>
<dbReference type="InterPro" id="IPR004991">
    <property type="entry name" value="Aerolysin-like"/>
</dbReference>
<name>A0A840SLA3_9RHOB</name>
<protein>
    <submittedName>
        <fullName evidence="1">Uncharacterized protein</fullName>
    </submittedName>
</protein>
<accession>A0A840SLA3</accession>
<dbReference type="AlphaFoldDB" id="A0A840SLA3"/>
<organism evidence="1 2">
    <name type="scientific">Amaricoccus macauensis</name>
    <dbReference type="NCBI Taxonomy" id="57001"/>
    <lineage>
        <taxon>Bacteria</taxon>
        <taxon>Pseudomonadati</taxon>
        <taxon>Pseudomonadota</taxon>
        <taxon>Alphaproteobacteria</taxon>
        <taxon>Rhodobacterales</taxon>
        <taxon>Paracoccaceae</taxon>
        <taxon>Amaricoccus</taxon>
    </lineage>
</organism>
<dbReference type="SUPFAM" id="SSF56973">
    <property type="entry name" value="Aerolisin/ETX pore-forming domain"/>
    <property type="match status" value="1"/>
</dbReference>
<sequence>MSMPDVDAIFKQYGDWWCREHGGKCDRMNVVQKGYEDRRLVLSDERIEYYGSADAMEKPTTGARQVLVNGTNVEQSQTVQLTKSTTSTFAWSLTEGFKLSLGAKFKVGVPPIVSAETSISAELSLSSTQTQTRTETRTWQVSQPVRVPARTEVEAVLLIDEEKFSQRFHSKAVLSGYVCSNSPDRIDGHYFWFHAISSIFEKFPTRGFTVQPGNRVFWEGDGICEGLLGVRTRLNLTEKPLDNANALRSYTIIEPMIGAGIAGVHQQAA</sequence>